<evidence type="ECO:0000313" key="2">
    <source>
        <dbReference type="Proteomes" id="UP001183643"/>
    </source>
</evidence>
<dbReference type="GO" id="GO:0003700">
    <property type="term" value="F:DNA-binding transcription factor activity"/>
    <property type="evidence" value="ECO:0007669"/>
    <property type="project" value="InterPro"/>
</dbReference>
<dbReference type="RefSeq" id="WP_310363513.1">
    <property type="nucleotide sequence ID" value="NZ_JAVDYB010000001.1"/>
</dbReference>
<dbReference type="SUPFAM" id="SSF88946">
    <property type="entry name" value="Sigma2 domain of RNA polymerase sigma factors"/>
    <property type="match status" value="1"/>
</dbReference>
<proteinExistence type="predicted"/>
<name>A0AAE3YKF5_9ACTN</name>
<dbReference type="Proteomes" id="UP001183643">
    <property type="component" value="Unassembled WGS sequence"/>
</dbReference>
<comment type="caution">
    <text evidence="1">The sequence shown here is derived from an EMBL/GenBank/DDBJ whole genome shotgun (WGS) entry which is preliminary data.</text>
</comment>
<dbReference type="InterPro" id="IPR013325">
    <property type="entry name" value="RNA_pol_sigma_r2"/>
</dbReference>
<dbReference type="AlphaFoldDB" id="A0AAE3YKF5"/>
<protein>
    <submittedName>
        <fullName evidence="1">Uncharacterized protein</fullName>
    </submittedName>
</protein>
<gene>
    <name evidence="1" type="ORF">J2S41_000935</name>
</gene>
<evidence type="ECO:0000313" key="1">
    <source>
        <dbReference type="EMBL" id="MDR7274157.1"/>
    </source>
</evidence>
<dbReference type="GO" id="GO:0006352">
    <property type="term" value="P:DNA-templated transcription initiation"/>
    <property type="evidence" value="ECO:0007669"/>
    <property type="project" value="InterPro"/>
</dbReference>
<reference evidence="1" key="1">
    <citation type="submission" date="2023-07" db="EMBL/GenBank/DDBJ databases">
        <title>Sequencing the genomes of 1000 actinobacteria strains.</title>
        <authorList>
            <person name="Klenk H.-P."/>
        </authorList>
    </citation>
    <scope>NUCLEOTIDE SEQUENCE</scope>
    <source>
        <strain evidence="1">DSM 44707</strain>
    </source>
</reference>
<dbReference type="EMBL" id="JAVDYB010000001">
    <property type="protein sequence ID" value="MDR7274157.1"/>
    <property type="molecule type" value="Genomic_DNA"/>
</dbReference>
<keyword evidence="2" id="KW-1185">Reference proteome</keyword>
<dbReference type="Gene3D" id="1.10.1740.10">
    <property type="match status" value="1"/>
</dbReference>
<accession>A0AAE3YKF5</accession>
<organism evidence="1 2">
    <name type="scientific">Catenuloplanes atrovinosus</name>
    <dbReference type="NCBI Taxonomy" id="137266"/>
    <lineage>
        <taxon>Bacteria</taxon>
        <taxon>Bacillati</taxon>
        <taxon>Actinomycetota</taxon>
        <taxon>Actinomycetes</taxon>
        <taxon>Micromonosporales</taxon>
        <taxon>Micromonosporaceae</taxon>
        <taxon>Catenuloplanes</taxon>
    </lineage>
</organism>
<sequence>MESPDAGPACAAQGGDAASFAAPAERHRAGLRATAISLLGYRTGEVDDAAQDALITAFRGLPVLREPAAGDFVNPPSDPDHCPPTFAWLLRLREGRVARLGVAYGEIPRA</sequence>